<gene>
    <name evidence="7" type="ORF">QNJ86_11615</name>
</gene>
<dbReference type="RefSeq" id="WP_283832793.1">
    <property type="nucleotide sequence ID" value="NZ_JASJEU010000022.1"/>
</dbReference>
<feature type="transmembrane region" description="Helical" evidence="5">
    <location>
        <begin position="243"/>
        <end position="263"/>
    </location>
</feature>
<evidence type="ECO:0000256" key="4">
    <source>
        <dbReference type="SAM" id="MobiDB-lite"/>
    </source>
</evidence>
<dbReference type="InterPro" id="IPR000792">
    <property type="entry name" value="Tscrpt_reg_LuxR_C"/>
</dbReference>
<feature type="compositionally biased region" description="Polar residues" evidence="4">
    <location>
        <begin position="431"/>
        <end position="444"/>
    </location>
</feature>
<keyword evidence="1" id="KW-0805">Transcription regulation</keyword>
<feature type="domain" description="HTH luxR-type" evidence="6">
    <location>
        <begin position="455"/>
        <end position="520"/>
    </location>
</feature>
<feature type="transmembrane region" description="Helical" evidence="5">
    <location>
        <begin position="167"/>
        <end position="186"/>
    </location>
</feature>
<keyword evidence="5" id="KW-1133">Transmembrane helix</keyword>
<dbReference type="PRINTS" id="PR00038">
    <property type="entry name" value="HTHLUXR"/>
</dbReference>
<dbReference type="SUPFAM" id="SSF46894">
    <property type="entry name" value="C-terminal effector domain of the bipartite response regulators"/>
    <property type="match status" value="1"/>
</dbReference>
<evidence type="ECO:0000259" key="6">
    <source>
        <dbReference type="PROSITE" id="PS50043"/>
    </source>
</evidence>
<accession>A0ABT7DPH3</accession>
<feature type="transmembrane region" description="Helical" evidence="5">
    <location>
        <begin position="219"/>
        <end position="237"/>
    </location>
</feature>
<dbReference type="Proteomes" id="UP001232750">
    <property type="component" value="Unassembled WGS sequence"/>
</dbReference>
<feature type="transmembrane region" description="Helical" evidence="5">
    <location>
        <begin position="364"/>
        <end position="384"/>
    </location>
</feature>
<feature type="transmembrane region" description="Helical" evidence="5">
    <location>
        <begin position="20"/>
        <end position="40"/>
    </location>
</feature>
<dbReference type="PANTHER" id="PTHR44688:SF16">
    <property type="entry name" value="DNA-BINDING TRANSCRIPTIONAL ACTIVATOR DEVR_DOSR"/>
    <property type="match status" value="1"/>
</dbReference>
<keyword evidence="5" id="KW-0472">Membrane</keyword>
<feature type="transmembrane region" description="Helical" evidence="5">
    <location>
        <begin position="85"/>
        <end position="105"/>
    </location>
</feature>
<sequence>MSDSTHAGANQRSDTRALRVGGAAAIAVTIALTTFGGFVLNAGLYSQVATYCGIAREINTFGSAALFFVLFVVAVRWPSLLDKRIMTVGALGCLATAAVVLELAVRFADPAATVVGLLFSTAGKTWAAALIACSLGSLGSAKEAAVAAAGGIALGGIVAMLAPTPNWQIAIALHVAFPVLVVALLYRRSSDVLDAVRRGAPPFDLEVANPESFFAPTHALFLCAFLFSVASGYALTINEVGHAPVTSDFSALLTVALALWAIFGRDGDKEDTLFSCAVLLVIAGFLLAPFTFSTGLPSANTLLRCGNDGFSMLVWMVIAAVGRRNVFALLPTFALIRACGALGTNLGAIAGHTSNGFVGANQQAAELIAAVALFLFVALLWVGFRKFSFSGTIRGMAGVAEGTSAAGKETAEGVAVKADAHVASTEAADSPGQSSEDQAIPQRSHTPSIEECCAVLGAQHGLTERETEIFSMLARGRNGTFIMEHYVISRNTVKSHIKHIYAKLDVHSQQELIDLVESEATNHAGILRDATTYRAGKLETFTLDEVKTHYGLDK</sequence>
<evidence type="ECO:0000313" key="8">
    <source>
        <dbReference type="Proteomes" id="UP001232750"/>
    </source>
</evidence>
<evidence type="ECO:0000313" key="7">
    <source>
        <dbReference type="EMBL" id="MDJ1651449.1"/>
    </source>
</evidence>
<feature type="transmembrane region" description="Helical" evidence="5">
    <location>
        <begin position="272"/>
        <end position="290"/>
    </location>
</feature>
<dbReference type="InterPro" id="IPR016032">
    <property type="entry name" value="Sig_transdc_resp-reg_C-effctor"/>
</dbReference>
<proteinExistence type="predicted"/>
<dbReference type="PROSITE" id="PS50043">
    <property type="entry name" value="HTH_LUXR_2"/>
    <property type="match status" value="1"/>
</dbReference>
<dbReference type="SMART" id="SM00421">
    <property type="entry name" value="HTH_LUXR"/>
    <property type="match status" value="1"/>
</dbReference>
<evidence type="ECO:0000256" key="5">
    <source>
        <dbReference type="SAM" id="Phobius"/>
    </source>
</evidence>
<feature type="transmembrane region" description="Helical" evidence="5">
    <location>
        <begin position="334"/>
        <end position="352"/>
    </location>
</feature>
<name>A0ABT7DPH3_9ACTN</name>
<feature type="transmembrane region" description="Helical" evidence="5">
    <location>
        <begin position="60"/>
        <end position="78"/>
    </location>
</feature>
<dbReference type="InterPro" id="IPR036388">
    <property type="entry name" value="WH-like_DNA-bd_sf"/>
</dbReference>
<dbReference type="PANTHER" id="PTHR44688">
    <property type="entry name" value="DNA-BINDING TRANSCRIPTIONAL ACTIVATOR DEVR_DOSR"/>
    <property type="match status" value="1"/>
</dbReference>
<evidence type="ECO:0000256" key="3">
    <source>
        <dbReference type="ARBA" id="ARBA00023163"/>
    </source>
</evidence>
<dbReference type="CDD" id="cd06170">
    <property type="entry name" value="LuxR_C_like"/>
    <property type="match status" value="1"/>
</dbReference>
<dbReference type="Gene3D" id="1.10.10.10">
    <property type="entry name" value="Winged helix-like DNA-binding domain superfamily/Winged helix DNA-binding domain"/>
    <property type="match status" value="1"/>
</dbReference>
<feature type="transmembrane region" description="Helical" evidence="5">
    <location>
        <begin position="144"/>
        <end position="161"/>
    </location>
</feature>
<organism evidence="7 8">
    <name type="scientific">Gordonibacter faecis</name>
    <dbReference type="NCBI Taxonomy" id="3047475"/>
    <lineage>
        <taxon>Bacteria</taxon>
        <taxon>Bacillati</taxon>
        <taxon>Actinomycetota</taxon>
        <taxon>Coriobacteriia</taxon>
        <taxon>Eggerthellales</taxon>
        <taxon>Eggerthellaceae</taxon>
        <taxon>Gordonibacter</taxon>
    </lineage>
</organism>
<dbReference type="Pfam" id="PF00196">
    <property type="entry name" value="GerE"/>
    <property type="match status" value="1"/>
</dbReference>
<keyword evidence="2" id="KW-0238">DNA-binding</keyword>
<evidence type="ECO:0000256" key="1">
    <source>
        <dbReference type="ARBA" id="ARBA00023015"/>
    </source>
</evidence>
<keyword evidence="5" id="KW-0812">Transmembrane</keyword>
<evidence type="ECO:0000256" key="2">
    <source>
        <dbReference type="ARBA" id="ARBA00023125"/>
    </source>
</evidence>
<keyword evidence="3" id="KW-0804">Transcription</keyword>
<keyword evidence="8" id="KW-1185">Reference proteome</keyword>
<feature type="transmembrane region" description="Helical" evidence="5">
    <location>
        <begin position="111"/>
        <end position="132"/>
    </location>
</feature>
<reference evidence="7 8" key="1">
    <citation type="submission" date="2023-05" db="EMBL/GenBank/DDBJ databases">
        <title>Gordonibacter KGMB12511T sp. nov., isolated from faeces of healthy Korean.</title>
        <authorList>
            <person name="Kim H.S."/>
            <person name="Kim J.-S."/>
            <person name="Suh M.K."/>
            <person name="Eom M.K."/>
            <person name="Do H.E."/>
            <person name="Lee J.-S."/>
        </authorList>
    </citation>
    <scope>NUCLEOTIDE SEQUENCE [LARGE SCALE GENOMIC DNA]</scope>
    <source>
        <strain evidence="7 8">KGMB12511</strain>
    </source>
</reference>
<comment type="caution">
    <text evidence="7">The sequence shown here is derived from an EMBL/GenBank/DDBJ whole genome shotgun (WGS) entry which is preliminary data.</text>
</comment>
<feature type="region of interest" description="Disordered" evidence="4">
    <location>
        <begin position="425"/>
        <end position="444"/>
    </location>
</feature>
<dbReference type="EMBL" id="JASJEU010000022">
    <property type="protein sequence ID" value="MDJ1651449.1"/>
    <property type="molecule type" value="Genomic_DNA"/>
</dbReference>
<protein>
    <submittedName>
        <fullName evidence="7">Helix-turn-helix transcriptional regulator</fullName>
    </submittedName>
</protein>